<keyword evidence="1" id="KW-0732">Signal</keyword>
<organism evidence="3 4">
    <name type="scientific">Halovibrio salipaludis</name>
    <dbReference type="NCBI Taxonomy" id="2032626"/>
    <lineage>
        <taxon>Bacteria</taxon>
        <taxon>Pseudomonadati</taxon>
        <taxon>Pseudomonadota</taxon>
        <taxon>Gammaproteobacteria</taxon>
        <taxon>Oceanospirillales</taxon>
        <taxon>Halomonadaceae</taxon>
        <taxon>Halovibrio</taxon>
    </lineage>
</organism>
<protein>
    <recommendedName>
        <fullName evidence="2">Outer membrane protein beta-barrel domain-containing protein</fullName>
    </recommendedName>
</protein>
<dbReference type="Gene3D" id="2.40.160.20">
    <property type="match status" value="1"/>
</dbReference>
<proteinExistence type="predicted"/>
<keyword evidence="4" id="KW-1185">Reference proteome</keyword>
<dbReference type="OrthoDB" id="5786186at2"/>
<comment type="caution">
    <text evidence="3">The sequence shown here is derived from an EMBL/GenBank/DDBJ whole genome shotgun (WGS) entry which is preliminary data.</text>
</comment>
<evidence type="ECO:0000313" key="3">
    <source>
        <dbReference type="EMBL" id="PAU82377.1"/>
    </source>
</evidence>
<evidence type="ECO:0000259" key="2">
    <source>
        <dbReference type="Pfam" id="PF13505"/>
    </source>
</evidence>
<evidence type="ECO:0000256" key="1">
    <source>
        <dbReference type="ARBA" id="ARBA00022729"/>
    </source>
</evidence>
<evidence type="ECO:0000313" key="4">
    <source>
        <dbReference type="Proteomes" id="UP000218896"/>
    </source>
</evidence>
<dbReference type="EMBL" id="NSKD01000001">
    <property type="protein sequence ID" value="PAU82377.1"/>
    <property type="molecule type" value="Genomic_DNA"/>
</dbReference>
<reference evidence="3 4" key="1">
    <citation type="submission" date="2017-08" db="EMBL/GenBank/DDBJ databases">
        <title>Halovibrio sewagensis sp. nov., isolated from wastewater of high salinity.</title>
        <authorList>
            <person name="Dong X."/>
            <person name="Zhang G."/>
        </authorList>
    </citation>
    <scope>NUCLEOTIDE SEQUENCE [LARGE SCALE GENOMIC DNA]</scope>
    <source>
        <strain evidence="3 4">YL5-2</strain>
    </source>
</reference>
<gene>
    <name evidence="3" type="ORF">CK501_04335</name>
</gene>
<feature type="domain" description="Outer membrane protein beta-barrel" evidence="2">
    <location>
        <begin position="14"/>
        <end position="183"/>
    </location>
</feature>
<dbReference type="Pfam" id="PF13505">
    <property type="entry name" value="OMP_b-brl"/>
    <property type="match status" value="1"/>
</dbReference>
<dbReference type="RefSeq" id="WP_095616471.1">
    <property type="nucleotide sequence ID" value="NZ_NSKD01000001.1"/>
</dbReference>
<name>A0A2A2FCG5_9GAMM</name>
<dbReference type="SUPFAM" id="SSF56925">
    <property type="entry name" value="OMPA-like"/>
    <property type="match status" value="1"/>
</dbReference>
<sequence>MKRTLNIAIIGISLSLATPVAVSQTSGDREIRPYLGGGIGYYRLDDEDFLNENDRLKDDHSAWRAFGGVEFGRIFSLQAGHIDFGETSDGNADMEADGQTISGMVALPLTDTFAPYAKVGNLSWDRERSLGPITSSDSGDDPFYGAGVRLTLTEHTDLRLQYERFTLEDTDLDMASAGVQYNF</sequence>
<dbReference type="Proteomes" id="UP000218896">
    <property type="component" value="Unassembled WGS sequence"/>
</dbReference>
<accession>A0A2A2FCG5</accession>
<dbReference type="InterPro" id="IPR027385">
    <property type="entry name" value="Beta-barrel_OMP"/>
</dbReference>
<dbReference type="InterPro" id="IPR011250">
    <property type="entry name" value="OMP/PagP_B-barrel"/>
</dbReference>
<dbReference type="AlphaFoldDB" id="A0A2A2FCG5"/>